<dbReference type="PROSITE" id="PS50805">
    <property type="entry name" value="KRAB"/>
    <property type="match status" value="1"/>
</dbReference>
<dbReference type="InterPro" id="IPR001909">
    <property type="entry name" value="KRAB"/>
</dbReference>
<comment type="caution">
    <text evidence="4">The sequence shown here is derived from an EMBL/GenBank/DDBJ whole genome shotgun (WGS) entry which is preliminary data.</text>
</comment>
<dbReference type="SUPFAM" id="SSF109640">
    <property type="entry name" value="KRAB domain (Kruppel-associated box)"/>
    <property type="match status" value="1"/>
</dbReference>
<keyword evidence="2" id="KW-0539">Nucleus</keyword>
<evidence type="ECO:0000256" key="2">
    <source>
        <dbReference type="ARBA" id="ARBA00023242"/>
    </source>
</evidence>
<name>A0A2J8U9Y2_PONAB</name>
<organism evidence="4">
    <name type="scientific">Pongo abelii</name>
    <name type="common">Sumatran orangutan</name>
    <name type="synonym">Pongo pygmaeus abelii</name>
    <dbReference type="NCBI Taxonomy" id="9601"/>
    <lineage>
        <taxon>Eukaryota</taxon>
        <taxon>Metazoa</taxon>
        <taxon>Chordata</taxon>
        <taxon>Craniata</taxon>
        <taxon>Vertebrata</taxon>
        <taxon>Euteleostomi</taxon>
        <taxon>Mammalia</taxon>
        <taxon>Eutheria</taxon>
        <taxon>Euarchontoglires</taxon>
        <taxon>Primates</taxon>
        <taxon>Haplorrhini</taxon>
        <taxon>Catarrhini</taxon>
        <taxon>Hominidae</taxon>
        <taxon>Pongo</taxon>
    </lineage>
</organism>
<dbReference type="SMART" id="SM00349">
    <property type="entry name" value="KRAB"/>
    <property type="match status" value="1"/>
</dbReference>
<dbReference type="Gene3D" id="6.10.140.140">
    <property type="match status" value="1"/>
</dbReference>
<sequence length="106" mass="12802">MALTQLTFRDVAIEFSQDEWKCLNSTQRTLYRDVMLENYRNLVSLDLSRNCVIKELAPQQESNTGEVFQTVTLEQHEKHDIEEFCFREIKKKIHDFDCQWRDDERN</sequence>
<proteinExistence type="predicted"/>
<dbReference type="InterPro" id="IPR036051">
    <property type="entry name" value="KRAB_dom_sf"/>
</dbReference>
<dbReference type="GO" id="GO:0006355">
    <property type="term" value="P:regulation of DNA-templated transcription"/>
    <property type="evidence" value="ECO:0007669"/>
    <property type="project" value="InterPro"/>
</dbReference>
<gene>
    <name evidence="4" type="ORF">CR201_G0029887</name>
</gene>
<evidence type="ECO:0000313" key="4">
    <source>
        <dbReference type="EMBL" id="PNJ42084.1"/>
    </source>
</evidence>
<dbReference type="EMBL" id="NDHI03003467">
    <property type="protein sequence ID" value="PNJ42084.1"/>
    <property type="molecule type" value="Genomic_DNA"/>
</dbReference>
<dbReference type="InterPro" id="IPR050169">
    <property type="entry name" value="Krueppel_C2H2_ZnF"/>
</dbReference>
<dbReference type="Pfam" id="PF01352">
    <property type="entry name" value="KRAB"/>
    <property type="match status" value="1"/>
</dbReference>
<comment type="subcellular location">
    <subcellularLocation>
        <location evidence="1">Nucleus</location>
    </subcellularLocation>
</comment>
<protein>
    <submittedName>
        <fullName evidence="4">ZNF415 isoform 14</fullName>
    </submittedName>
</protein>
<evidence type="ECO:0000259" key="3">
    <source>
        <dbReference type="PROSITE" id="PS50805"/>
    </source>
</evidence>
<accession>A0A2J8U9Y2</accession>
<dbReference type="PANTHER" id="PTHR23232">
    <property type="entry name" value="KRAB DOMAIN C2H2 ZINC FINGER"/>
    <property type="match status" value="1"/>
</dbReference>
<evidence type="ECO:0000256" key="1">
    <source>
        <dbReference type="ARBA" id="ARBA00004123"/>
    </source>
</evidence>
<dbReference type="CDD" id="cd07765">
    <property type="entry name" value="KRAB_A-box"/>
    <property type="match status" value="1"/>
</dbReference>
<dbReference type="AlphaFoldDB" id="A0A2J8U9Y2"/>
<dbReference type="PANTHER" id="PTHR23232:SF168">
    <property type="entry name" value="KRAB DOMAIN-CONTAINING PROTEIN"/>
    <property type="match status" value="1"/>
</dbReference>
<reference evidence="4" key="1">
    <citation type="submission" date="2017-12" db="EMBL/GenBank/DDBJ databases">
        <title>High-resolution comparative analysis of great ape genomes.</title>
        <authorList>
            <person name="Pollen A."/>
            <person name="Hastie A."/>
            <person name="Hormozdiari F."/>
            <person name="Dougherty M."/>
            <person name="Liu R."/>
            <person name="Chaisson M."/>
            <person name="Hoppe E."/>
            <person name="Hill C."/>
            <person name="Pang A."/>
            <person name="Hillier L."/>
            <person name="Baker C."/>
            <person name="Armstrong J."/>
            <person name="Shendure J."/>
            <person name="Paten B."/>
            <person name="Wilson R."/>
            <person name="Chao H."/>
            <person name="Schneider V."/>
            <person name="Ventura M."/>
            <person name="Kronenberg Z."/>
            <person name="Murali S."/>
            <person name="Gordon D."/>
            <person name="Cantsilieris S."/>
            <person name="Munson K."/>
            <person name="Nelson B."/>
            <person name="Raja A."/>
            <person name="Underwood J."/>
            <person name="Diekhans M."/>
            <person name="Fiddes I."/>
            <person name="Haussler D."/>
            <person name="Eichler E."/>
        </authorList>
    </citation>
    <scope>NUCLEOTIDE SEQUENCE [LARGE SCALE GENOMIC DNA]</scope>
    <source>
        <strain evidence="4">Susie</strain>
    </source>
</reference>
<feature type="non-terminal residue" evidence="4">
    <location>
        <position position="106"/>
    </location>
</feature>
<feature type="domain" description="KRAB" evidence="3">
    <location>
        <begin position="6"/>
        <end position="83"/>
    </location>
</feature>